<dbReference type="Proteomes" id="UP001209854">
    <property type="component" value="Unassembled WGS sequence"/>
</dbReference>
<comment type="caution">
    <text evidence="2">The sequence shown here is derived from an EMBL/GenBank/DDBJ whole genome shotgun (WGS) entry which is preliminary data.</text>
</comment>
<dbReference type="EMBL" id="JAPFCC010000001">
    <property type="protein sequence ID" value="MCW7554101.1"/>
    <property type="molecule type" value="Genomic_DNA"/>
</dbReference>
<gene>
    <name evidence="2" type="ORF">NX722_16040</name>
</gene>
<dbReference type="RefSeq" id="WP_262563837.1">
    <property type="nucleotide sequence ID" value="NZ_JAPFCC010000001.1"/>
</dbReference>
<keyword evidence="3" id="KW-1185">Reference proteome</keyword>
<accession>A0ABT3MXL1</accession>
<evidence type="ECO:0000313" key="2">
    <source>
        <dbReference type="EMBL" id="MCW7554101.1"/>
    </source>
</evidence>
<feature type="region of interest" description="Disordered" evidence="1">
    <location>
        <begin position="232"/>
        <end position="254"/>
    </location>
</feature>
<reference evidence="2 3" key="1">
    <citation type="submission" date="2022-10" db="EMBL/GenBank/DDBJ databases">
        <title>High-quality genome sequences of two octocoral-associated bacteria, Endozoicomonas euniceicola EF212 and Endozoicomonas gorgoniicola PS125.</title>
        <authorList>
            <person name="Chiou Y.-J."/>
            <person name="Chen Y.-H."/>
        </authorList>
    </citation>
    <scope>NUCLEOTIDE SEQUENCE [LARGE SCALE GENOMIC DNA]</scope>
    <source>
        <strain evidence="2 3">PS125</strain>
    </source>
</reference>
<organism evidence="2 3">
    <name type="scientific">Endozoicomonas gorgoniicola</name>
    <dbReference type="NCBI Taxonomy" id="1234144"/>
    <lineage>
        <taxon>Bacteria</taxon>
        <taxon>Pseudomonadati</taxon>
        <taxon>Pseudomonadota</taxon>
        <taxon>Gammaproteobacteria</taxon>
        <taxon>Oceanospirillales</taxon>
        <taxon>Endozoicomonadaceae</taxon>
        <taxon>Endozoicomonas</taxon>
    </lineage>
</organism>
<protein>
    <submittedName>
        <fullName evidence="2">Uncharacterized protein</fullName>
    </submittedName>
</protein>
<proteinExistence type="predicted"/>
<feature type="compositionally biased region" description="Acidic residues" evidence="1">
    <location>
        <begin position="235"/>
        <end position="254"/>
    </location>
</feature>
<evidence type="ECO:0000313" key="3">
    <source>
        <dbReference type="Proteomes" id="UP001209854"/>
    </source>
</evidence>
<name>A0ABT3MXL1_9GAMM</name>
<sequence>MSFGLLRSSIFSLLLILAALDASGNEIEIGLTSGSFRLLLSIAPIFLVCDNIIIGFLNESSDSKDILLSGGRLYEQSLAEQVFSKKRFDLSTITANTKALSLKASFLNDVQSSFNQQPVVSIFITTSDSVLNCNGRRNRDDDDDDEDDDEPPIKKFRHDLYINLNEEDYYKRLRSAFSAGLLNTKEAMTAFMEANKDIPIVYIARFRCILGEQKNRGNGCAVTGTPLLRALLGSEESDESESESEESDDGYCTS</sequence>
<evidence type="ECO:0000256" key="1">
    <source>
        <dbReference type="SAM" id="MobiDB-lite"/>
    </source>
</evidence>